<dbReference type="PIRSF" id="PIRSF002756">
    <property type="entry name" value="PstS"/>
    <property type="match status" value="1"/>
</dbReference>
<accession>A0A5P8P392</accession>
<sequence>MLKKILSTLLVAAVGVTPLLAADKINGAGASFPAPLYYGWAFDYRKDTKNRVNYQSIGSGGGIKQITKRVVDFGASDKPLNAKKLSKGKLLQFPAVIGSIVVAFNIDGIADATLKLKNDVVADIFAGRITKWNDAAIKADNPDINLPDAKIIVVHRSDGSGTTYNFTYYLSGSSKNWKENFGTGKAIDWATGIGGKGNEGVANLIKQTPNSIGYIENAYKEKNHLSAAVLKTASGKWVQATEANFKAAAKYASWTKKDHFYAMLALQPGDTSYPIVAATFILLPIEKPKMNKKVIKFYDYAFMNGDAQAKKLGYIALPDATKKMIREYWAENIK</sequence>
<keyword evidence="7" id="KW-0732">Signal</keyword>
<protein>
    <recommendedName>
        <fullName evidence="6">Phosphate-binding protein</fullName>
    </recommendedName>
</protein>
<evidence type="ECO:0000256" key="1">
    <source>
        <dbReference type="ARBA" id="ARBA00002841"/>
    </source>
</evidence>
<dbReference type="InterPro" id="IPR005673">
    <property type="entry name" value="ABC_phos-bd_PstS"/>
</dbReference>
<name>A0A5P8P392_9BACT</name>
<dbReference type="GO" id="GO:0042301">
    <property type="term" value="F:phosphate ion binding"/>
    <property type="evidence" value="ECO:0007669"/>
    <property type="project" value="InterPro"/>
</dbReference>
<dbReference type="RefSeq" id="WP_152308117.1">
    <property type="nucleotide sequence ID" value="NZ_CP043617.1"/>
</dbReference>
<evidence type="ECO:0000313" key="10">
    <source>
        <dbReference type="Proteomes" id="UP000326944"/>
    </source>
</evidence>
<comment type="similarity">
    <text evidence="2 6">Belongs to the PstS family.</text>
</comment>
<comment type="function">
    <text evidence="1">Part of the ABC transporter complex PstSACB involved in phosphate import.</text>
</comment>
<feature type="signal peptide" evidence="7">
    <location>
        <begin position="1"/>
        <end position="21"/>
    </location>
</feature>
<evidence type="ECO:0000256" key="2">
    <source>
        <dbReference type="ARBA" id="ARBA00008725"/>
    </source>
</evidence>
<dbReference type="Gene3D" id="3.40.190.10">
    <property type="entry name" value="Periplasmic binding protein-like II"/>
    <property type="match status" value="2"/>
</dbReference>
<evidence type="ECO:0000256" key="4">
    <source>
        <dbReference type="ARBA" id="ARBA00022448"/>
    </source>
</evidence>
<dbReference type="AlphaFoldDB" id="A0A5P8P392"/>
<dbReference type="NCBIfam" id="TIGR00975">
    <property type="entry name" value="3a0107s03"/>
    <property type="match status" value="1"/>
</dbReference>
<dbReference type="OrthoDB" id="9801510at2"/>
<dbReference type="NCBIfam" id="NF008171">
    <property type="entry name" value="PRK10918.1"/>
    <property type="match status" value="1"/>
</dbReference>
<dbReference type="EMBL" id="CP043617">
    <property type="protein sequence ID" value="QFR50169.1"/>
    <property type="molecule type" value="Genomic_DNA"/>
</dbReference>
<evidence type="ECO:0000256" key="3">
    <source>
        <dbReference type="ARBA" id="ARBA00011529"/>
    </source>
</evidence>
<keyword evidence="5 6" id="KW-0592">Phosphate transport</keyword>
<reference evidence="9 10" key="1">
    <citation type="submission" date="2019-09" db="EMBL/GenBank/DDBJ databases">
        <title>Sulfurimonas gotlandica sp. nov., a chemoautotrophic and psychrotolerant epsilonproteobacterium isolated from a pelagic redoxcline, and an emended description of the genus Sulfurimonas.</title>
        <authorList>
            <person name="Wang S."/>
            <person name="Jiang L."/>
            <person name="Shao S."/>
        </authorList>
    </citation>
    <scope>NUCLEOTIDE SEQUENCE [LARGE SCALE GENOMIC DNA]</scope>
    <source>
        <strain evidence="9 10">GYSZ_1</strain>
    </source>
</reference>
<dbReference type="KEGG" id="sulg:FJR48_10690"/>
<keyword evidence="4 6" id="KW-0813">Transport</keyword>
<dbReference type="GO" id="GO:0043190">
    <property type="term" value="C:ATP-binding cassette (ABC) transporter complex"/>
    <property type="evidence" value="ECO:0007669"/>
    <property type="project" value="InterPro"/>
</dbReference>
<gene>
    <name evidence="9" type="primary">pstS</name>
    <name evidence="9" type="ORF">FJR48_10690</name>
</gene>
<dbReference type="InterPro" id="IPR050962">
    <property type="entry name" value="Phosphate-bind_PstS"/>
</dbReference>
<dbReference type="Proteomes" id="UP000326944">
    <property type="component" value="Chromosome"/>
</dbReference>
<dbReference type="PANTHER" id="PTHR42996">
    <property type="entry name" value="PHOSPHATE-BINDING PROTEIN PSTS"/>
    <property type="match status" value="1"/>
</dbReference>
<comment type="subunit">
    <text evidence="3">The complex is composed of two ATP-binding proteins (PstB), two transmembrane proteins (PstC and PstA) and a solute-binding protein (PstS).</text>
</comment>
<evidence type="ECO:0000256" key="5">
    <source>
        <dbReference type="ARBA" id="ARBA00022592"/>
    </source>
</evidence>
<keyword evidence="10" id="KW-1185">Reference proteome</keyword>
<evidence type="ECO:0000256" key="6">
    <source>
        <dbReference type="PIRNR" id="PIRNR002756"/>
    </source>
</evidence>
<feature type="chain" id="PRO_5024966009" description="Phosphate-binding protein" evidence="7">
    <location>
        <begin position="22"/>
        <end position="334"/>
    </location>
</feature>
<feature type="domain" description="PBP" evidence="8">
    <location>
        <begin position="22"/>
        <end position="301"/>
    </location>
</feature>
<organism evidence="9 10">
    <name type="scientific">Sulfurimonas lithotrophica</name>
    <dbReference type="NCBI Taxonomy" id="2590022"/>
    <lineage>
        <taxon>Bacteria</taxon>
        <taxon>Pseudomonadati</taxon>
        <taxon>Campylobacterota</taxon>
        <taxon>Epsilonproteobacteria</taxon>
        <taxon>Campylobacterales</taxon>
        <taxon>Sulfurimonadaceae</taxon>
        <taxon>Sulfurimonas</taxon>
    </lineage>
</organism>
<dbReference type="Pfam" id="PF12849">
    <property type="entry name" value="PBP_like_2"/>
    <property type="match status" value="1"/>
</dbReference>
<evidence type="ECO:0000313" key="9">
    <source>
        <dbReference type="EMBL" id="QFR50169.1"/>
    </source>
</evidence>
<dbReference type="InterPro" id="IPR024370">
    <property type="entry name" value="PBP_domain"/>
</dbReference>
<dbReference type="GO" id="GO:0035435">
    <property type="term" value="P:phosphate ion transmembrane transport"/>
    <property type="evidence" value="ECO:0007669"/>
    <property type="project" value="InterPro"/>
</dbReference>
<evidence type="ECO:0000256" key="7">
    <source>
        <dbReference type="SAM" id="SignalP"/>
    </source>
</evidence>
<proteinExistence type="inferred from homology"/>
<dbReference type="PANTHER" id="PTHR42996:SF1">
    <property type="entry name" value="PHOSPHATE-BINDING PROTEIN PSTS"/>
    <property type="match status" value="1"/>
</dbReference>
<evidence type="ECO:0000259" key="8">
    <source>
        <dbReference type="Pfam" id="PF12849"/>
    </source>
</evidence>
<dbReference type="CDD" id="cd13565">
    <property type="entry name" value="PBP2_PstS"/>
    <property type="match status" value="1"/>
</dbReference>
<dbReference type="SUPFAM" id="SSF53850">
    <property type="entry name" value="Periplasmic binding protein-like II"/>
    <property type="match status" value="1"/>
</dbReference>